<dbReference type="Proteomes" id="UP000262621">
    <property type="component" value="Unassembled WGS sequence"/>
</dbReference>
<dbReference type="GO" id="GO:0008757">
    <property type="term" value="F:S-adenosylmethionine-dependent methyltransferase activity"/>
    <property type="evidence" value="ECO:0007669"/>
    <property type="project" value="InterPro"/>
</dbReference>
<gene>
    <name evidence="6" type="ORF">D0Q02_26915</name>
</gene>
<feature type="region of interest" description="Disordered" evidence="4">
    <location>
        <begin position="1"/>
        <end position="126"/>
    </location>
</feature>
<feature type="compositionally biased region" description="Basic residues" evidence="4">
    <location>
        <begin position="34"/>
        <end position="54"/>
    </location>
</feature>
<keyword evidence="2 6" id="KW-0808">Transferase</keyword>
<dbReference type="SUPFAM" id="SSF53335">
    <property type="entry name" value="S-adenosyl-L-methionine-dependent methyltransferases"/>
    <property type="match status" value="1"/>
</dbReference>
<evidence type="ECO:0000259" key="5">
    <source>
        <dbReference type="Pfam" id="PF08241"/>
    </source>
</evidence>
<dbReference type="Gene3D" id="3.40.50.150">
    <property type="entry name" value="Vaccinia Virus protein VP39"/>
    <property type="match status" value="1"/>
</dbReference>
<reference evidence="6 7" key="1">
    <citation type="submission" date="2018-08" db="EMBL/GenBank/DDBJ databases">
        <title>Verrucosispora craniellae sp. nov., isolated from a marine sponge in the South China Sea.</title>
        <authorList>
            <person name="Li L."/>
            <person name="Lin H.W."/>
        </authorList>
    </citation>
    <scope>NUCLEOTIDE SEQUENCE [LARGE SCALE GENOMIC DNA]</scope>
    <source>
        <strain evidence="6 7">LHW63014</strain>
    </source>
</reference>
<dbReference type="CDD" id="cd02440">
    <property type="entry name" value="AdoMet_MTases"/>
    <property type="match status" value="1"/>
</dbReference>
<comment type="caution">
    <text evidence="6">The sequence shown here is derived from an EMBL/GenBank/DDBJ whole genome shotgun (WGS) entry which is preliminary data.</text>
</comment>
<evidence type="ECO:0000256" key="4">
    <source>
        <dbReference type="SAM" id="MobiDB-lite"/>
    </source>
</evidence>
<evidence type="ECO:0000313" key="7">
    <source>
        <dbReference type="Proteomes" id="UP000262621"/>
    </source>
</evidence>
<evidence type="ECO:0000313" key="6">
    <source>
        <dbReference type="EMBL" id="RFS43594.1"/>
    </source>
</evidence>
<feature type="region of interest" description="Disordered" evidence="4">
    <location>
        <begin position="141"/>
        <end position="195"/>
    </location>
</feature>
<dbReference type="InterPro" id="IPR029063">
    <property type="entry name" value="SAM-dependent_MTases_sf"/>
</dbReference>
<keyword evidence="7" id="KW-1185">Reference proteome</keyword>
<proteinExistence type="predicted"/>
<feature type="domain" description="Methyltransferase type 11" evidence="5">
    <location>
        <begin position="241"/>
        <end position="333"/>
    </location>
</feature>
<name>A0A372FSJ7_9ACTN</name>
<dbReference type="Pfam" id="PF08241">
    <property type="entry name" value="Methyltransf_11"/>
    <property type="match status" value="1"/>
</dbReference>
<sequence length="459" mass="51232">MARRHARLLAARMAQPPQPVEGVHQRRLLPLQRRSAHQRPRRRRPTRHRSRRTGHLAQPRTIRAGTRRDRTGAHTRAGRLPPHRRPGRPHRHRRRHHHQRRRHPAAPADPAPVHRTGPGLRARHPHPLGLAAVGLPAAADPYPHRAPLVGTTHHRRRPRDGAAGEPDDAPPAGPPRRPRPPALHPRTPNRTVRNRHMTTTAAKRYQFRNTPTQLHPLQEMLDPITVDNLNRGGITRGQHALDVGAGAGSIARHLCDLVGPTGKVIAVDLDTTFLAPTAVLDVYQRDLRTEPLPVEPGSIDVVNARCVLEHLPNRHLLLEQMITALRPGGRIVLGEIVYARTTVPHAPTGGDAELIVRVVHGILDVLADRGVDLHWGEKTPTLLLNAGLEQVHTRWLAQTWTGGSPGCRLYADNARQLREQLLKADFVARDLDRFAELMADPTVVVRGYEFACTTARKLR</sequence>
<dbReference type="InterPro" id="IPR013216">
    <property type="entry name" value="Methyltransf_11"/>
</dbReference>
<dbReference type="GO" id="GO:0032259">
    <property type="term" value="P:methylation"/>
    <property type="evidence" value="ECO:0007669"/>
    <property type="project" value="UniProtKB-KW"/>
</dbReference>
<keyword evidence="3" id="KW-0949">S-adenosyl-L-methionine</keyword>
<feature type="compositionally biased region" description="Low complexity" evidence="4">
    <location>
        <begin position="105"/>
        <end position="115"/>
    </location>
</feature>
<dbReference type="AlphaFoldDB" id="A0A372FSJ7"/>
<dbReference type="PANTHER" id="PTHR43464:SF19">
    <property type="entry name" value="UBIQUINONE BIOSYNTHESIS O-METHYLTRANSFERASE, MITOCHONDRIAL"/>
    <property type="match status" value="1"/>
</dbReference>
<dbReference type="PANTHER" id="PTHR43464">
    <property type="entry name" value="METHYLTRANSFERASE"/>
    <property type="match status" value="1"/>
</dbReference>
<feature type="compositionally biased region" description="Basic residues" evidence="4">
    <location>
        <begin position="81"/>
        <end position="104"/>
    </location>
</feature>
<dbReference type="EMBL" id="QVFU01000052">
    <property type="protein sequence ID" value="RFS43594.1"/>
    <property type="molecule type" value="Genomic_DNA"/>
</dbReference>
<evidence type="ECO:0000256" key="1">
    <source>
        <dbReference type="ARBA" id="ARBA00022603"/>
    </source>
</evidence>
<protein>
    <submittedName>
        <fullName evidence="6">Methyltransferase domain-containing protein</fullName>
    </submittedName>
</protein>
<keyword evidence="1 6" id="KW-0489">Methyltransferase</keyword>
<evidence type="ECO:0000256" key="2">
    <source>
        <dbReference type="ARBA" id="ARBA00022679"/>
    </source>
</evidence>
<organism evidence="6 7">
    <name type="scientific">Micromonospora craniellae</name>
    <dbReference type="NCBI Taxonomy" id="2294034"/>
    <lineage>
        <taxon>Bacteria</taxon>
        <taxon>Bacillati</taxon>
        <taxon>Actinomycetota</taxon>
        <taxon>Actinomycetes</taxon>
        <taxon>Micromonosporales</taxon>
        <taxon>Micromonosporaceae</taxon>
        <taxon>Micromonospora</taxon>
    </lineage>
</organism>
<feature type="compositionally biased region" description="Pro residues" evidence="4">
    <location>
        <begin position="169"/>
        <end position="183"/>
    </location>
</feature>
<evidence type="ECO:0000256" key="3">
    <source>
        <dbReference type="ARBA" id="ARBA00022691"/>
    </source>
</evidence>
<accession>A0A372FSJ7</accession>